<accession>A0ABQ8VD05</accession>
<dbReference type="EMBL" id="JANVFT010000046">
    <property type="protein sequence ID" value="KAJ4488682.1"/>
    <property type="molecule type" value="Genomic_DNA"/>
</dbReference>
<organism evidence="1 2">
    <name type="scientific">Lentinula lateritia</name>
    <dbReference type="NCBI Taxonomy" id="40482"/>
    <lineage>
        <taxon>Eukaryota</taxon>
        <taxon>Fungi</taxon>
        <taxon>Dikarya</taxon>
        <taxon>Basidiomycota</taxon>
        <taxon>Agaricomycotina</taxon>
        <taxon>Agaricomycetes</taxon>
        <taxon>Agaricomycetidae</taxon>
        <taxon>Agaricales</taxon>
        <taxon>Marasmiineae</taxon>
        <taxon>Omphalotaceae</taxon>
        <taxon>Lentinula</taxon>
    </lineage>
</organism>
<evidence type="ECO:0000313" key="1">
    <source>
        <dbReference type="EMBL" id="KAJ4488682.1"/>
    </source>
</evidence>
<keyword evidence="2" id="KW-1185">Reference proteome</keyword>
<reference evidence="1" key="1">
    <citation type="submission" date="2022-08" db="EMBL/GenBank/DDBJ databases">
        <title>A Global Phylogenomic Analysis of the Shiitake Genus Lentinula.</title>
        <authorList>
            <consortium name="DOE Joint Genome Institute"/>
            <person name="Sierra-Patev S."/>
            <person name="Min B."/>
            <person name="Naranjo-Ortiz M."/>
            <person name="Looney B."/>
            <person name="Konkel Z."/>
            <person name="Slot J.C."/>
            <person name="Sakamoto Y."/>
            <person name="Steenwyk J.L."/>
            <person name="Rokas A."/>
            <person name="Carro J."/>
            <person name="Camarero S."/>
            <person name="Ferreira P."/>
            <person name="Molpeceres G."/>
            <person name="Ruiz-Duenas F.J."/>
            <person name="Serrano A."/>
            <person name="Henrissat B."/>
            <person name="Drula E."/>
            <person name="Hughes K.W."/>
            <person name="Mata J.L."/>
            <person name="Ishikawa N.K."/>
            <person name="Vargas-Isla R."/>
            <person name="Ushijima S."/>
            <person name="Smith C.A."/>
            <person name="Ahrendt S."/>
            <person name="Andreopoulos W."/>
            <person name="He G."/>
            <person name="Labutti K."/>
            <person name="Lipzen A."/>
            <person name="Ng V."/>
            <person name="Riley R."/>
            <person name="Sandor L."/>
            <person name="Barry K."/>
            <person name="Martinez A.T."/>
            <person name="Xiao Y."/>
            <person name="Gibbons J.G."/>
            <person name="Terashima K."/>
            <person name="Grigoriev I.V."/>
            <person name="Hibbett D.S."/>
        </authorList>
    </citation>
    <scope>NUCLEOTIDE SEQUENCE</scope>
    <source>
        <strain evidence="1">RHP3577 ss4</strain>
    </source>
</reference>
<gene>
    <name evidence="1" type="ORF">C8R41DRAFT_407082</name>
</gene>
<protein>
    <submittedName>
        <fullName evidence="1">Uncharacterized protein</fullName>
    </submittedName>
</protein>
<evidence type="ECO:0000313" key="2">
    <source>
        <dbReference type="Proteomes" id="UP001150217"/>
    </source>
</evidence>
<comment type="caution">
    <text evidence="1">The sequence shown here is derived from an EMBL/GenBank/DDBJ whole genome shotgun (WGS) entry which is preliminary data.</text>
</comment>
<name>A0ABQ8VD05_9AGAR</name>
<sequence length="276" mass="31581">MRSTFNASLYIHLFFGIWPRLSLNPRFTLAILCFHITRIPGIWSLVLGHPYTSLHYHPVETHLLSRFPYSRSLTTGSLPPYPLLSLFSHRNPCAHCNSPSILQFSMSWSGRRACVAWKLAVCPCQSVKKSWVADRRGKAPTQTNLEYCIRYAVVGTIAHIYRTSPVVSSCILYFCQQHEEQAIAGQPLSRQRPPMSKHPSSGLDRSWVPKFSIFYHLSNEPPRPHLLLSLYFLPFIVSLFLISEHFHPSTPLFTRSARASSLFSVFPFAFKLITFL</sequence>
<proteinExistence type="predicted"/>
<dbReference type="Proteomes" id="UP001150217">
    <property type="component" value="Unassembled WGS sequence"/>
</dbReference>